<evidence type="ECO:0000313" key="2">
    <source>
        <dbReference type="Proteomes" id="UP001055093"/>
    </source>
</evidence>
<protein>
    <submittedName>
        <fullName evidence="1">Uncharacterized protein</fullName>
    </submittedName>
</protein>
<reference evidence="1" key="1">
    <citation type="journal article" date="2021" name="Front. Microbiol.">
        <title>Comprehensive Comparative Genomics and Phenotyping of Methylobacterium Species.</title>
        <authorList>
            <person name="Alessa O."/>
            <person name="Ogura Y."/>
            <person name="Fujitani Y."/>
            <person name="Takami H."/>
            <person name="Hayashi T."/>
            <person name="Sahin N."/>
            <person name="Tani A."/>
        </authorList>
    </citation>
    <scope>NUCLEOTIDE SEQUENCE</scope>
    <source>
        <strain evidence="1">DSM 14458</strain>
    </source>
</reference>
<organism evidence="1 2">
    <name type="scientific">Methylorubrum suomiense</name>
    <dbReference type="NCBI Taxonomy" id="144191"/>
    <lineage>
        <taxon>Bacteria</taxon>
        <taxon>Pseudomonadati</taxon>
        <taxon>Pseudomonadota</taxon>
        <taxon>Alphaproteobacteria</taxon>
        <taxon>Hyphomicrobiales</taxon>
        <taxon>Methylobacteriaceae</taxon>
        <taxon>Methylorubrum</taxon>
    </lineage>
</organism>
<gene>
    <name evidence="1" type="ORF">BGCPKDLD_2146</name>
</gene>
<accession>A0ABQ4UTR0</accession>
<evidence type="ECO:0000313" key="1">
    <source>
        <dbReference type="EMBL" id="GJE75561.1"/>
    </source>
</evidence>
<comment type="caution">
    <text evidence="1">The sequence shown here is derived from an EMBL/GenBank/DDBJ whole genome shotgun (WGS) entry which is preliminary data.</text>
</comment>
<keyword evidence="2" id="KW-1185">Reference proteome</keyword>
<reference evidence="1" key="2">
    <citation type="submission" date="2021-08" db="EMBL/GenBank/DDBJ databases">
        <authorList>
            <person name="Tani A."/>
            <person name="Ola A."/>
            <person name="Ogura Y."/>
            <person name="Katsura K."/>
            <person name="Hayashi T."/>
        </authorList>
    </citation>
    <scope>NUCLEOTIDE SEQUENCE</scope>
    <source>
        <strain evidence="1">DSM 14458</strain>
    </source>
</reference>
<name>A0ABQ4UTR0_9HYPH</name>
<dbReference type="Proteomes" id="UP001055093">
    <property type="component" value="Unassembled WGS sequence"/>
</dbReference>
<sequence length="49" mass="5613">MLIVVYCVAVFAAFILMRLVREISKTFHHDSNGADLMLAEIGRKRLEFS</sequence>
<dbReference type="EMBL" id="BPRE01000006">
    <property type="protein sequence ID" value="GJE75561.1"/>
    <property type="molecule type" value="Genomic_DNA"/>
</dbReference>
<proteinExistence type="predicted"/>